<organism evidence="1">
    <name type="scientific">bioreactor metagenome</name>
    <dbReference type="NCBI Taxonomy" id="1076179"/>
    <lineage>
        <taxon>unclassified sequences</taxon>
        <taxon>metagenomes</taxon>
        <taxon>ecological metagenomes</taxon>
    </lineage>
</organism>
<dbReference type="EMBL" id="VSSQ01097623">
    <property type="protein sequence ID" value="MPN40906.1"/>
    <property type="molecule type" value="Genomic_DNA"/>
</dbReference>
<accession>A0A645HQS0</accession>
<sequence length="150" mass="16246">MGCGNSLEFFPQGLIEHIGHVRKARAEFFQIGAHKGVVQGKLNIIPDKHQLAARKIQVHAAGCIGNDEGFNSQQAGHPHRIGNLLHGMAFINMEAALHHEDAFTAQKPGHEPARMAHRRTFFKMGDLPIGNVDGGLHLLGQAAQAAAQDE</sequence>
<gene>
    <name evidence="1" type="ORF">SDC9_188446</name>
</gene>
<reference evidence="1" key="1">
    <citation type="submission" date="2019-08" db="EMBL/GenBank/DDBJ databases">
        <authorList>
            <person name="Kucharzyk K."/>
            <person name="Murdoch R.W."/>
            <person name="Higgins S."/>
            <person name="Loffler F."/>
        </authorList>
    </citation>
    <scope>NUCLEOTIDE SEQUENCE</scope>
</reference>
<name>A0A645HQS0_9ZZZZ</name>
<dbReference type="AlphaFoldDB" id="A0A645HQS0"/>
<comment type="caution">
    <text evidence="1">The sequence shown here is derived from an EMBL/GenBank/DDBJ whole genome shotgun (WGS) entry which is preliminary data.</text>
</comment>
<evidence type="ECO:0000313" key="1">
    <source>
        <dbReference type="EMBL" id="MPN40906.1"/>
    </source>
</evidence>
<protein>
    <submittedName>
        <fullName evidence="1">Uncharacterized protein</fullName>
    </submittedName>
</protein>
<proteinExistence type="predicted"/>